<reference evidence="2 3" key="1">
    <citation type="journal article" date="2016" name="Mol. Biol. Evol.">
        <title>Comparative Genomics of Early-Diverging Mushroom-Forming Fungi Provides Insights into the Origins of Lignocellulose Decay Capabilities.</title>
        <authorList>
            <person name="Nagy L.G."/>
            <person name="Riley R."/>
            <person name="Tritt A."/>
            <person name="Adam C."/>
            <person name="Daum C."/>
            <person name="Floudas D."/>
            <person name="Sun H."/>
            <person name="Yadav J.S."/>
            <person name="Pangilinan J."/>
            <person name="Larsson K.H."/>
            <person name="Matsuura K."/>
            <person name="Barry K."/>
            <person name="Labutti K."/>
            <person name="Kuo R."/>
            <person name="Ohm R.A."/>
            <person name="Bhattacharya S.S."/>
            <person name="Shirouzu T."/>
            <person name="Yoshinaga Y."/>
            <person name="Martin F.M."/>
            <person name="Grigoriev I.V."/>
            <person name="Hibbett D.S."/>
        </authorList>
    </citation>
    <scope>NUCLEOTIDE SEQUENCE [LARGE SCALE GENOMIC DNA]</scope>
    <source>
        <strain evidence="2 3">93-53</strain>
    </source>
</reference>
<feature type="transmembrane region" description="Helical" evidence="1">
    <location>
        <begin position="87"/>
        <end position="106"/>
    </location>
</feature>
<feature type="transmembrane region" description="Helical" evidence="1">
    <location>
        <begin position="198"/>
        <end position="224"/>
    </location>
</feature>
<keyword evidence="1" id="KW-0812">Transmembrane</keyword>
<dbReference type="OrthoDB" id="3251949at2759"/>
<sequence length="328" mass="36651">MNITSPISPPDAGTQGPILMQGLRQYLLQGVILSQGAKFCSRCANDSARLRLYVASLVFSSVLQTVLETYKVWMEVIDHLHWYIVPLYSTEFLLNGLICIMCEGFLIRRCWKSTQRSYLVLAGLRSLALATFTANIYLAVRIATTISIASGYADPLKVCHWAFPLWVFGSLTLSISFTCILSMYLWKIQTGLTYLDKMLRNIIVLTWETAALPSTCTIIAAVFYCSREVMEFRCVSFTARSGITDPRHLDLLFILLTAKRYTLGILRTLNARVHIRECLASKDLGRVTLSDYNWNDASAPSSSSTRKVCISLCTDNHTLKIAAANSPG</sequence>
<feature type="transmembrane region" description="Helical" evidence="1">
    <location>
        <begin position="50"/>
        <end position="67"/>
    </location>
</feature>
<protein>
    <recommendedName>
        <fullName evidence="4">G-protein coupled receptors family 1 profile domain-containing protein</fullName>
    </recommendedName>
</protein>
<dbReference type="GeneID" id="63830981"/>
<dbReference type="Proteomes" id="UP000076871">
    <property type="component" value="Unassembled WGS sequence"/>
</dbReference>
<evidence type="ECO:0000313" key="3">
    <source>
        <dbReference type="Proteomes" id="UP000076871"/>
    </source>
</evidence>
<dbReference type="AlphaFoldDB" id="A0A165C3L6"/>
<feature type="transmembrane region" description="Helical" evidence="1">
    <location>
        <begin position="163"/>
        <end position="186"/>
    </location>
</feature>
<keyword evidence="1" id="KW-1133">Transmembrane helix</keyword>
<feature type="transmembrane region" description="Helical" evidence="1">
    <location>
        <begin position="118"/>
        <end position="143"/>
    </location>
</feature>
<keyword evidence="3" id="KW-1185">Reference proteome</keyword>
<evidence type="ECO:0000313" key="2">
    <source>
        <dbReference type="EMBL" id="KZT02145.1"/>
    </source>
</evidence>
<dbReference type="RefSeq" id="XP_040759885.1">
    <property type="nucleotide sequence ID" value="XM_040913953.1"/>
</dbReference>
<dbReference type="PANTHER" id="PTHR40465">
    <property type="entry name" value="CHROMOSOME 1, WHOLE GENOME SHOTGUN SEQUENCE"/>
    <property type="match status" value="1"/>
</dbReference>
<dbReference type="EMBL" id="KV427655">
    <property type="protein sequence ID" value="KZT02145.1"/>
    <property type="molecule type" value="Genomic_DNA"/>
</dbReference>
<accession>A0A165C3L6</accession>
<dbReference type="PANTHER" id="PTHR40465:SF1">
    <property type="entry name" value="DUF6534 DOMAIN-CONTAINING PROTEIN"/>
    <property type="match status" value="1"/>
</dbReference>
<gene>
    <name evidence="2" type="ORF">LAESUDRAFT_794327</name>
</gene>
<organism evidence="2 3">
    <name type="scientific">Laetiporus sulphureus 93-53</name>
    <dbReference type="NCBI Taxonomy" id="1314785"/>
    <lineage>
        <taxon>Eukaryota</taxon>
        <taxon>Fungi</taxon>
        <taxon>Dikarya</taxon>
        <taxon>Basidiomycota</taxon>
        <taxon>Agaricomycotina</taxon>
        <taxon>Agaricomycetes</taxon>
        <taxon>Polyporales</taxon>
        <taxon>Laetiporus</taxon>
    </lineage>
</organism>
<evidence type="ECO:0000256" key="1">
    <source>
        <dbReference type="SAM" id="Phobius"/>
    </source>
</evidence>
<proteinExistence type="predicted"/>
<evidence type="ECO:0008006" key="4">
    <source>
        <dbReference type="Google" id="ProtNLM"/>
    </source>
</evidence>
<dbReference type="InParanoid" id="A0A165C3L6"/>
<keyword evidence="1" id="KW-0472">Membrane</keyword>
<name>A0A165C3L6_9APHY</name>